<organism evidence="1 2">
    <name type="scientific">Gimesia algae</name>
    <dbReference type="NCBI Taxonomy" id="2527971"/>
    <lineage>
        <taxon>Bacteria</taxon>
        <taxon>Pseudomonadati</taxon>
        <taxon>Planctomycetota</taxon>
        <taxon>Planctomycetia</taxon>
        <taxon>Planctomycetales</taxon>
        <taxon>Planctomycetaceae</taxon>
        <taxon>Gimesia</taxon>
    </lineage>
</organism>
<protein>
    <submittedName>
        <fullName evidence="1">Uncharacterized protein</fullName>
    </submittedName>
</protein>
<dbReference type="KEGG" id="gax:Pan161_10500"/>
<accession>A0A517V8T7</accession>
<keyword evidence="2" id="KW-1185">Reference proteome</keyword>
<name>A0A517V8T7_9PLAN</name>
<dbReference type="EMBL" id="CP036343">
    <property type="protein sequence ID" value="QDT89421.1"/>
    <property type="molecule type" value="Genomic_DNA"/>
</dbReference>
<dbReference type="Proteomes" id="UP000316855">
    <property type="component" value="Chromosome"/>
</dbReference>
<evidence type="ECO:0000313" key="1">
    <source>
        <dbReference type="EMBL" id="QDT89421.1"/>
    </source>
</evidence>
<gene>
    <name evidence="1" type="ORF">Pan161_10500</name>
</gene>
<evidence type="ECO:0000313" key="2">
    <source>
        <dbReference type="Proteomes" id="UP000316855"/>
    </source>
</evidence>
<dbReference type="AlphaFoldDB" id="A0A517V8T7"/>
<sequence length="57" mass="6444">MRTGFKLVLLGAVCYGLQLCSMIGEMKKSTSMLTVLRRGCFEDFLNQLNKMFESTSD</sequence>
<proteinExistence type="predicted"/>
<reference evidence="1 2" key="1">
    <citation type="submission" date="2019-02" db="EMBL/GenBank/DDBJ databases">
        <title>Deep-cultivation of Planctomycetes and their phenomic and genomic characterization uncovers novel biology.</title>
        <authorList>
            <person name="Wiegand S."/>
            <person name="Jogler M."/>
            <person name="Boedeker C."/>
            <person name="Pinto D."/>
            <person name="Vollmers J."/>
            <person name="Rivas-Marin E."/>
            <person name="Kohn T."/>
            <person name="Peeters S.H."/>
            <person name="Heuer A."/>
            <person name="Rast P."/>
            <person name="Oberbeckmann S."/>
            <person name="Bunk B."/>
            <person name="Jeske O."/>
            <person name="Meyerdierks A."/>
            <person name="Storesund J.E."/>
            <person name="Kallscheuer N."/>
            <person name="Luecker S."/>
            <person name="Lage O.M."/>
            <person name="Pohl T."/>
            <person name="Merkel B.J."/>
            <person name="Hornburger P."/>
            <person name="Mueller R.-W."/>
            <person name="Bruemmer F."/>
            <person name="Labrenz M."/>
            <person name="Spormann A.M."/>
            <person name="Op den Camp H."/>
            <person name="Overmann J."/>
            <person name="Amann R."/>
            <person name="Jetten M.S.M."/>
            <person name="Mascher T."/>
            <person name="Medema M.H."/>
            <person name="Devos D.P."/>
            <person name="Kaster A.-K."/>
            <person name="Ovreas L."/>
            <person name="Rohde M."/>
            <person name="Galperin M.Y."/>
            <person name="Jogler C."/>
        </authorList>
    </citation>
    <scope>NUCLEOTIDE SEQUENCE [LARGE SCALE GENOMIC DNA]</scope>
    <source>
        <strain evidence="1 2">Pan161</strain>
    </source>
</reference>